<feature type="domain" description="Capsular polysaccharide assembling protein CapF C-terminal" evidence="2">
    <location>
        <begin position="258"/>
        <end position="367"/>
    </location>
</feature>
<dbReference type="InterPro" id="IPR001509">
    <property type="entry name" value="Epimerase_deHydtase"/>
</dbReference>
<dbReference type="InterPro" id="IPR014710">
    <property type="entry name" value="RmlC-like_jellyroll"/>
</dbReference>
<dbReference type="Gene3D" id="2.60.120.10">
    <property type="entry name" value="Jelly Rolls"/>
    <property type="match status" value="1"/>
</dbReference>
<name>A0ABD4T2X0_9CYAN</name>
<dbReference type="Pfam" id="PF01370">
    <property type="entry name" value="Epimerase"/>
    <property type="match status" value="1"/>
</dbReference>
<reference evidence="3 4" key="1">
    <citation type="journal article" date="2015" name="Genome Announc.">
        <title>Draft Genome Sequence of Filamentous Marine Cyanobacterium Lyngbya confervoides Strain BDU141951.</title>
        <authorList>
            <person name="Chandrababunaidu M.M."/>
            <person name="Sen D."/>
            <person name="Tripathy S."/>
        </authorList>
    </citation>
    <scope>NUCLEOTIDE SEQUENCE [LARGE SCALE GENOMIC DNA]</scope>
    <source>
        <strain evidence="3 4">BDU141951</strain>
    </source>
</reference>
<organism evidence="3 4">
    <name type="scientific">Lyngbya confervoides BDU141951</name>
    <dbReference type="NCBI Taxonomy" id="1574623"/>
    <lineage>
        <taxon>Bacteria</taxon>
        <taxon>Bacillati</taxon>
        <taxon>Cyanobacteriota</taxon>
        <taxon>Cyanophyceae</taxon>
        <taxon>Oscillatoriophycideae</taxon>
        <taxon>Oscillatoriales</taxon>
        <taxon>Microcoleaceae</taxon>
        <taxon>Lyngbya</taxon>
    </lineage>
</organism>
<dbReference type="InterPro" id="IPR050177">
    <property type="entry name" value="Lipid_A_modif_metabolic_enz"/>
</dbReference>
<evidence type="ECO:0000313" key="3">
    <source>
        <dbReference type="EMBL" id="MCM1983004.1"/>
    </source>
</evidence>
<dbReference type="InterPro" id="IPR029303">
    <property type="entry name" value="CapF_C"/>
</dbReference>
<evidence type="ECO:0000313" key="4">
    <source>
        <dbReference type="Proteomes" id="UP000031561"/>
    </source>
</evidence>
<dbReference type="CDD" id="cd07007">
    <property type="entry name" value="cupin_CapF-like_C"/>
    <property type="match status" value="1"/>
</dbReference>
<dbReference type="InterPro" id="IPR036291">
    <property type="entry name" value="NAD(P)-bd_dom_sf"/>
</dbReference>
<dbReference type="AlphaFoldDB" id="A0ABD4T2X0"/>
<comment type="caution">
    <text evidence="3">The sequence shown here is derived from an EMBL/GenBank/DDBJ whole genome shotgun (WGS) entry which is preliminary data.</text>
</comment>
<dbReference type="Proteomes" id="UP000031561">
    <property type="component" value="Unassembled WGS sequence"/>
</dbReference>
<dbReference type="PANTHER" id="PTHR43245">
    <property type="entry name" value="BIFUNCTIONAL POLYMYXIN RESISTANCE PROTEIN ARNA"/>
    <property type="match status" value="1"/>
</dbReference>
<sequence>MPVILITGSKGFIGQNLNIALRRCSDVKVLTFDSNNTLDELDEFTESADLVFHLAGVNRPNDDADFIEGNVKLTQRLCESLSNKGKPTPLVLSSSTQAQLDNPYGRSKYQAERIVQNYNRDTGSPVYIYRLPNVFGKWSRPNYNSVVATFCHNITHDLPVTISNPANIIHFVYVGDIINSFLEIVERDRHESNRAFCEVEKIHSISLGNLHDLIMGFENSRFQGIVPDFSDLLTKYLYSVYVSHRNANNCAYPVELKTDNRGWLFELIKSPQSGQIFVSSTRPGVTRGNHYHDSKVEKFCVIKGDAIVRLRSLLGGDVVEYPVNGTAIQIIDIPPGYTHSIENIGNTELLTLFWANEIFDPLCPDTWSENVLP</sequence>
<dbReference type="InterPro" id="IPR011051">
    <property type="entry name" value="RmlC_Cupin_sf"/>
</dbReference>
<dbReference type="PANTHER" id="PTHR43245:SF55">
    <property type="entry name" value="NAD(P)-BINDING DOMAIN-CONTAINING PROTEIN"/>
    <property type="match status" value="1"/>
</dbReference>
<dbReference type="RefSeq" id="WP_166281773.1">
    <property type="nucleotide sequence ID" value="NZ_JTHE03000051.1"/>
</dbReference>
<keyword evidence="4" id="KW-1185">Reference proteome</keyword>
<feature type="domain" description="NAD-dependent epimerase/dehydratase" evidence="1">
    <location>
        <begin position="4"/>
        <end position="193"/>
    </location>
</feature>
<gene>
    <name evidence="3" type="ORF">QQ91_0009230</name>
</gene>
<evidence type="ECO:0000259" key="1">
    <source>
        <dbReference type="Pfam" id="PF01370"/>
    </source>
</evidence>
<proteinExistence type="predicted"/>
<dbReference type="Gene3D" id="3.40.50.720">
    <property type="entry name" value="NAD(P)-binding Rossmann-like Domain"/>
    <property type="match status" value="1"/>
</dbReference>
<dbReference type="SUPFAM" id="SSF51735">
    <property type="entry name" value="NAD(P)-binding Rossmann-fold domains"/>
    <property type="match status" value="1"/>
</dbReference>
<evidence type="ECO:0000259" key="2">
    <source>
        <dbReference type="Pfam" id="PF14667"/>
    </source>
</evidence>
<protein>
    <submittedName>
        <fullName evidence="3">NAD-dependent epimerase/dehydratase family protein</fullName>
    </submittedName>
</protein>
<dbReference type="EMBL" id="JTHE03000051">
    <property type="protein sequence ID" value="MCM1983004.1"/>
    <property type="molecule type" value="Genomic_DNA"/>
</dbReference>
<dbReference type="SUPFAM" id="SSF51182">
    <property type="entry name" value="RmlC-like cupins"/>
    <property type="match status" value="1"/>
</dbReference>
<dbReference type="Pfam" id="PF14667">
    <property type="entry name" value="Polysacc_synt_C"/>
    <property type="match status" value="1"/>
</dbReference>
<accession>A0ABD4T2X0</accession>